<evidence type="ECO:0000313" key="2">
    <source>
        <dbReference type="Proteomes" id="UP000318288"/>
    </source>
</evidence>
<name>A0A5C6F733_9BACT</name>
<protein>
    <submittedName>
        <fullName evidence="1">Uncharacterized protein</fullName>
    </submittedName>
</protein>
<keyword evidence="2" id="KW-1185">Reference proteome</keyword>
<organism evidence="1 2">
    <name type="scientific">Rubripirellula tenax</name>
    <dbReference type="NCBI Taxonomy" id="2528015"/>
    <lineage>
        <taxon>Bacteria</taxon>
        <taxon>Pseudomonadati</taxon>
        <taxon>Planctomycetota</taxon>
        <taxon>Planctomycetia</taxon>
        <taxon>Pirellulales</taxon>
        <taxon>Pirellulaceae</taxon>
        <taxon>Rubripirellula</taxon>
    </lineage>
</organism>
<dbReference type="AlphaFoldDB" id="A0A5C6F733"/>
<proteinExistence type="predicted"/>
<evidence type="ECO:0000313" key="1">
    <source>
        <dbReference type="EMBL" id="TWU56400.1"/>
    </source>
</evidence>
<dbReference type="EMBL" id="SJPW01000003">
    <property type="protein sequence ID" value="TWU56400.1"/>
    <property type="molecule type" value="Genomic_DNA"/>
</dbReference>
<accession>A0A5C6F733</accession>
<reference evidence="1 2" key="1">
    <citation type="submission" date="2019-02" db="EMBL/GenBank/DDBJ databases">
        <title>Deep-cultivation of Planctomycetes and their phenomic and genomic characterization uncovers novel biology.</title>
        <authorList>
            <person name="Wiegand S."/>
            <person name="Jogler M."/>
            <person name="Boedeker C."/>
            <person name="Pinto D."/>
            <person name="Vollmers J."/>
            <person name="Rivas-Marin E."/>
            <person name="Kohn T."/>
            <person name="Peeters S.H."/>
            <person name="Heuer A."/>
            <person name="Rast P."/>
            <person name="Oberbeckmann S."/>
            <person name="Bunk B."/>
            <person name="Jeske O."/>
            <person name="Meyerdierks A."/>
            <person name="Storesund J.E."/>
            <person name="Kallscheuer N."/>
            <person name="Luecker S."/>
            <person name="Lage O.M."/>
            <person name="Pohl T."/>
            <person name="Merkel B.J."/>
            <person name="Hornburger P."/>
            <person name="Mueller R.-W."/>
            <person name="Bruemmer F."/>
            <person name="Labrenz M."/>
            <person name="Spormann A.M."/>
            <person name="Op Den Camp H."/>
            <person name="Overmann J."/>
            <person name="Amann R."/>
            <person name="Jetten M.S.M."/>
            <person name="Mascher T."/>
            <person name="Medema M.H."/>
            <person name="Devos D.P."/>
            <person name="Kaster A.-K."/>
            <person name="Ovreas L."/>
            <person name="Rohde M."/>
            <person name="Galperin M.Y."/>
            <person name="Jogler C."/>
        </authorList>
    </citation>
    <scope>NUCLEOTIDE SEQUENCE [LARGE SCALE GENOMIC DNA]</scope>
    <source>
        <strain evidence="1 2">Poly51</strain>
    </source>
</reference>
<comment type="caution">
    <text evidence="1">The sequence shown here is derived from an EMBL/GenBank/DDBJ whole genome shotgun (WGS) entry which is preliminary data.</text>
</comment>
<dbReference type="Proteomes" id="UP000318288">
    <property type="component" value="Unassembled WGS sequence"/>
</dbReference>
<gene>
    <name evidence="1" type="ORF">Poly51_23100</name>
</gene>
<sequence length="57" mass="6164">MFSFLFLGCVVPMVSGCGDSSAPTSVTEGMAPSAIEEYQAKEKQLLEETENSMKDNK</sequence>